<dbReference type="EMBL" id="CP034348">
    <property type="protein sequence ID" value="QGX98473.1"/>
    <property type="molecule type" value="Genomic_DNA"/>
</dbReference>
<protein>
    <submittedName>
        <fullName evidence="1">Uncharacterized protein</fullName>
    </submittedName>
</protein>
<name>A0A6I6IRG6_9RHOB</name>
<dbReference type="AlphaFoldDB" id="A0A6I6IRG6"/>
<gene>
    <name evidence="1" type="ORF">EI983_09340</name>
</gene>
<dbReference type="KEGG" id="rom:EI983_09340"/>
<proteinExistence type="predicted"/>
<reference evidence="2" key="1">
    <citation type="submission" date="2018-12" db="EMBL/GenBank/DDBJ databases">
        <title>Complete genome sequence of Roseovarius sp. MME-070.</title>
        <authorList>
            <person name="Nam Y.-D."/>
            <person name="Kang J."/>
            <person name="Chung W.-H."/>
            <person name="Park Y.S."/>
        </authorList>
    </citation>
    <scope>NUCLEOTIDE SEQUENCE [LARGE SCALE GENOMIC DNA]</scope>
    <source>
        <strain evidence="2">MME-070</strain>
    </source>
</reference>
<dbReference type="RefSeq" id="WP_157707104.1">
    <property type="nucleotide sequence ID" value="NZ_CP034348.1"/>
</dbReference>
<sequence length="291" mass="32814">MQVVLHAGAHITDEDRLVNTLIANRDMLGEFGTNVPHPTTYRKLIRDVFQTAQHTGLGTDVRDVILDTILKGDAMDRVILSNPGLFGTPKMAISAGSLYAATEQRLEILTGIFNHDALELYLAICNPATFLPAVYQKTPYTSFDEFMRHVDPRSVRWSDMLTRVREAFPDLPITVWCNEDLPLIWAQVLREMAGIDPTVEIEGEFALLNEIMTPAGLKRFDAYIASHPGMSEIQKRRVIAAFLDKFAKDEAIEEELDIPGWTEDLIDQLTEIYDEDLYAIQRIPGINLITP</sequence>
<dbReference type="Proteomes" id="UP000428330">
    <property type="component" value="Chromosome"/>
</dbReference>
<keyword evidence="2" id="KW-1185">Reference proteome</keyword>
<dbReference type="OrthoDB" id="7816979at2"/>
<evidence type="ECO:0000313" key="2">
    <source>
        <dbReference type="Proteomes" id="UP000428330"/>
    </source>
</evidence>
<organism evidence="1 2">
    <name type="scientific">Roseovarius faecimaris</name>
    <dbReference type="NCBI Taxonomy" id="2494550"/>
    <lineage>
        <taxon>Bacteria</taxon>
        <taxon>Pseudomonadati</taxon>
        <taxon>Pseudomonadota</taxon>
        <taxon>Alphaproteobacteria</taxon>
        <taxon>Rhodobacterales</taxon>
        <taxon>Roseobacteraceae</taxon>
        <taxon>Roseovarius</taxon>
    </lineage>
</organism>
<evidence type="ECO:0000313" key="1">
    <source>
        <dbReference type="EMBL" id="QGX98473.1"/>
    </source>
</evidence>
<accession>A0A6I6IRG6</accession>